<dbReference type="InterPro" id="IPR018490">
    <property type="entry name" value="cNMP-bd_dom_sf"/>
</dbReference>
<dbReference type="Gene3D" id="2.60.120.10">
    <property type="entry name" value="Jelly Rolls"/>
    <property type="match status" value="1"/>
</dbReference>
<dbReference type="RefSeq" id="WP_379020485.1">
    <property type="nucleotide sequence ID" value="NZ_JBHRTA010000016.1"/>
</dbReference>
<protein>
    <recommendedName>
        <fullName evidence="3">Crp/Fnr family transcriptional regulator</fullName>
    </recommendedName>
</protein>
<evidence type="ECO:0000313" key="1">
    <source>
        <dbReference type="EMBL" id="MFC3197108.1"/>
    </source>
</evidence>
<accession>A0ABV7JLD4</accession>
<dbReference type="Proteomes" id="UP001595526">
    <property type="component" value="Unassembled WGS sequence"/>
</dbReference>
<evidence type="ECO:0008006" key="3">
    <source>
        <dbReference type="Google" id="ProtNLM"/>
    </source>
</evidence>
<dbReference type="InterPro" id="IPR014710">
    <property type="entry name" value="RmlC-like_jellyroll"/>
</dbReference>
<dbReference type="EMBL" id="JBHRTA010000016">
    <property type="protein sequence ID" value="MFC3197108.1"/>
    <property type="molecule type" value="Genomic_DNA"/>
</dbReference>
<proteinExistence type="predicted"/>
<reference evidence="2" key="1">
    <citation type="journal article" date="2019" name="Int. J. Syst. Evol. Microbiol.">
        <title>The Global Catalogue of Microorganisms (GCM) 10K type strain sequencing project: providing services to taxonomists for standard genome sequencing and annotation.</title>
        <authorList>
            <consortium name="The Broad Institute Genomics Platform"/>
            <consortium name="The Broad Institute Genome Sequencing Center for Infectious Disease"/>
            <person name="Wu L."/>
            <person name="Ma J."/>
        </authorList>
    </citation>
    <scope>NUCLEOTIDE SEQUENCE [LARGE SCALE GENOMIC DNA]</scope>
    <source>
        <strain evidence="2">KCTC 52416</strain>
    </source>
</reference>
<sequence>METHVSILHRKLVLLGITPAAWQALSEAVVKVTRPKGRSLPYLMGDFFFVTDGLLKQEYVINNTPAIERFLDNGTPCFITWSDQQQDFEALEDSVLLKITAADLRGLKQAHPLLNAMFNQLYAEWMELLKKRLELLQGLKKERAAAFRSAFPGLASRIAKKDLARYLAISPGYLSGNL</sequence>
<gene>
    <name evidence="1" type="ORF">ACFOET_05760</name>
</gene>
<dbReference type="SUPFAM" id="SSF51206">
    <property type="entry name" value="cAMP-binding domain-like"/>
    <property type="match status" value="1"/>
</dbReference>
<name>A0ABV7JLD4_9SPHI</name>
<comment type="caution">
    <text evidence="1">The sequence shown here is derived from an EMBL/GenBank/DDBJ whole genome shotgun (WGS) entry which is preliminary data.</text>
</comment>
<organism evidence="1 2">
    <name type="scientific">Parapedobacter deserti</name>
    <dbReference type="NCBI Taxonomy" id="1912957"/>
    <lineage>
        <taxon>Bacteria</taxon>
        <taxon>Pseudomonadati</taxon>
        <taxon>Bacteroidota</taxon>
        <taxon>Sphingobacteriia</taxon>
        <taxon>Sphingobacteriales</taxon>
        <taxon>Sphingobacteriaceae</taxon>
        <taxon>Parapedobacter</taxon>
    </lineage>
</organism>
<keyword evidence="2" id="KW-1185">Reference proteome</keyword>
<evidence type="ECO:0000313" key="2">
    <source>
        <dbReference type="Proteomes" id="UP001595526"/>
    </source>
</evidence>